<dbReference type="AlphaFoldDB" id="Q4FRB6"/>
<dbReference type="EMBL" id="CP000082">
    <property type="protein sequence ID" value="AAZ19442.1"/>
    <property type="molecule type" value="Genomic_DNA"/>
</dbReference>
<dbReference type="STRING" id="259536.Psyc_1594"/>
<organism evidence="3 4">
    <name type="scientific">Psychrobacter arcticus (strain DSM 17307 / VKM B-2377 / 273-4)</name>
    <dbReference type="NCBI Taxonomy" id="259536"/>
    <lineage>
        <taxon>Bacteria</taxon>
        <taxon>Pseudomonadati</taxon>
        <taxon>Pseudomonadota</taxon>
        <taxon>Gammaproteobacteria</taxon>
        <taxon>Moraxellales</taxon>
        <taxon>Moraxellaceae</taxon>
        <taxon>Psychrobacter</taxon>
    </lineage>
</organism>
<feature type="region of interest" description="Disordered" evidence="1">
    <location>
        <begin position="74"/>
        <end position="100"/>
    </location>
</feature>
<accession>Q4FRB6</accession>
<proteinExistence type="predicted"/>
<feature type="compositionally biased region" description="Basic and acidic residues" evidence="1">
    <location>
        <begin position="89"/>
        <end position="100"/>
    </location>
</feature>
<sequence length="100" mass="11206">MSQFKSLSKSIAITAIALVVSTSAMAHDPKMHAEKDKMNCEKMQKHMQMMGEMDHSKMDMNDTAMKAMMANMSKMKQMHQKHCVTSDSKSSDIKSSDSKS</sequence>
<dbReference type="HOGENOM" id="CLU_2303663_0_0_6"/>
<gene>
    <name evidence="3" type="ordered locus">Psyc_1594</name>
</gene>
<evidence type="ECO:0000313" key="4">
    <source>
        <dbReference type="Proteomes" id="UP000000546"/>
    </source>
</evidence>
<dbReference type="Proteomes" id="UP000000546">
    <property type="component" value="Chromosome"/>
</dbReference>
<dbReference type="RefSeq" id="WP_011280858.1">
    <property type="nucleotide sequence ID" value="NC_007204.1"/>
</dbReference>
<evidence type="ECO:0000256" key="1">
    <source>
        <dbReference type="SAM" id="MobiDB-lite"/>
    </source>
</evidence>
<keyword evidence="4" id="KW-1185">Reference proteome</keyword>
<name>Q4FRB6_PSYA2</name>
<protein>
    <recommendedName>
        <fullName evidence="5">Pentapeptide MXKDX repeat protein</fullName>
    </recommendedName>
</protein>
<feature type="signal peptide" evidence="2">
    <location>
        <begin position="1"/>
        <end position="26"/>
    </location>
</feature>
<evidence type="ECO:0000313" key="3">
    <source>
        <dbReference type="EMBL" id="AAZ19442.1"/>
    </source>
</evidence>
<feature type="chain" id="PRO_5004238403" description="Pentapeptide MXKDX repeat protein" evidence="2">
    <location>
        <begin position="27"/>
        <end position="100"/>
    </location>
</feature>
<reference evidence="3 4" key="1">
    <citation type="journal article" date="2010" name="Appl. Environ. Microbiol.">
        <title>The genome sequence of Psychrobacter arcticus 273-4, a psychroactive Siberian permafrost bacterium, reveals mechanisms for adaptation to low-temperature growth.</title>
        <authorList>
            <person name="Ayala-del-Rio H.L."/>
            <person name="Chain P.S."/>
            <person name="Grzymski J.J."/>
            <person name="Ponder M.A."/>
            <person name="Ivanova N."/>
            <person name="Bergholz P.W."/>
            <person name="Di Bartolo G."/>
            <person name="Hauser L."/>
            <person name="Land M."/>
            <person name="Bakermans C."/>
            <person name="Rodrigues D."/>
            <person name="Klappenbach J."/>
            <person name="Zarka D."/>
            <person name="Larimer F."/>
            <person name="Richardson P."/>
            <person name="Murray A."/>
            <person name="Thomashow M."/>
            <person name="Tiedje J.M."/>
        </authorList>
    </citation>
    <scope>NUCLEOTIDE SEQUENCE [LARGE SCALE GENOMIC DNA]</scope>
    <source>
        <strain evidence="4">DSM 17307 / VKM B-2377 / 273-4</strain>
    </source>
</reference>
<keyword evidence="2" id="KW-0732">Signal</keyword>
<dbReference type="OrthoDB" id="6228841at2"/>
<evidence type="ECO:0000256" key="2">
    <source>
        <dbReference type="SAM" id="SignalP"/>
    </source>
</evidence>
<evidence type="ECO:0008006" key="5">
    <source>
        <dbReference type="Google" id="ProtNLM"/>
    </source>
</evidence>
<dbReference type="KEGG" id="par:Psyc_1594"/>